<reference evidence="1" key="1">
    <citation type="submission" date="2019-08" db="EMBL/GenBank/DDBJ databases">
        <authorList>
            <person name="Kucharzyk K."/>
            <person name="Murdoch R.W."/>
            <person name="Higgins S."/>
            <person name="Loffler F."/>
        </authorList>
    </citation>
    <scope>NUCLEOTIDE SEQUENCE</scope>
</reference>
<protein>
    <recommendedName>
        <fullName evidence="2">DUF3841 domain-containing protein</fullName>
    </recommendedName>
</protein>
<organism evidence="1">
    <name type="scientific">bioreactor metagenome</name>
    <dbReference type="NCBI Taxonomy" id="1076179"/>
    <lineage>
        <taxon>unclassified sequences</taxon>
        <taxon>metagenomes</taxon>
        <taxon>ecological metagenomes</taxon>
    </lineage>
</organism>
<evidence type="ECO:0000313" key="1">
    <source>
        <dbReference type="EMBL" id="MPM57746.1"/>
    </source>
</evidence>
<dbReference type="InterPro" id="IPR024211">
    <property type="entry name" value="DUF3841"/>
</dbReference>
<dbReference type="EMBL" id="VSSQ01016424">
    <property type="protein sequence ID" value="MPM57746.1"/>
    <property type="molecule type" value="Genomic_DNA"/>
</dbReference>
<proteinExistence type="predicted"/>
<sequence>MDTQCRCIRLYSAQDTPVLRALEKHGVCFSKAAYVERKYGESAPIFMTAYSWFVQEAEKRVAKPSGAEFPYWAFPQVNQVDLNSDRLLVLDVPLDQVLYFNMYDWIKVLQLSYLARNEKEEQAFHEKLALRGVTSTQVMLSPFYLDLKQEICQSWERLFRHHEALAEGQNLPEITVQTALWQIKKEWIVT</sequence>
<accession>A0A645AY92</accession>
<name>A0A645AY92_9ZZZZ</name>
<dbReference type="AlphaFoldDB" id="A0A645AY92"/>
<dbReference type="Pfam" id="PF12952">
    <property type="entry name" value="DUF3841"/>
    <property type="match status" value="1"/>
</dbReference>
<gene>
    <name evidence="1" type="ORF">SDC9_104569</name>
</gene>
<evidence type="ECO:0008006" key="2">
    <source>
        <dbReference type="Google" id="ProtNLM"/>
    </source>
</evidence>
<comment type="caution">
    <text evidence="1">The sequence shown here is derived from an EMBL/GenBank/DDBJ whole genome shotgun (WGS) entry which is preliminary data.</text>
</comment>